<reference evidence="1" key="1">
    <citation type="journal article" date="2015" name="Nature">
        <title>Complex archaea that bridge the gap between prokaryotes and eukaryotes.</title>
        <authorList>
            <person name="Spang A."/>
            <person name="Saw J.H."/>
            <person name="Jorgensen S.L."/>
            <person name="Zaremba-Niedzwiedzka K."/>
            <person name="Martijn J."/>
            <person name="Lind A.E."/>
            <person name="van Eijk R."/>
            <person name="Schleper C."/>
            <person name="Guy L."/>
            <person name="Ettema T.J."/>
        </authorList>
    </citation>
    <scope>NUCLEOTIDE SEQUENCE</scope>
</reference>
<comment type="caution">
    <text evidence="1">The sequence shown here is derived from an EMBL/GenBank/DDBJ whole genome shotgun (WGS) entry which is preliminary data.</text>
</comment>
<protein>
    <submittedName>
        <fullName evidence="1">Uncharacterized protein</fullName>
    </submittedName>
</protein>
<organism evidence="1">
    <name type="scientific">marine sediment metagenome</name>
    <dbReference type="NCBI Taxonomy" id="412755"/>
    <lineage>
        <taxon>unclassified sequences</taxon>
        <taxon>metagenomes</taxon>
        <taxon>ecological metagenomes</taxon>
    </lineage>
</organism>
<proteinExistence type="predicted"/>
<dbReference type="EMBL" id="LAZR01005301">
    <property type="protein sequence ID" value="KKN01080.1"/>
    <property type="molecule type" value="Genomic_DNA"/>
</dbReference>
<gene>
    <name evidence="1" type="ORF">LCGC14_1131440</name>
</gene>
<name>A0A0F9M0X8_9ZZZZ</name>
<sequence>MTDETDRLDDLARVLELFKRLVLPFLAQQREADITHAKRQERTRIIGLVGKHVGCTCARDECPPGQCGGCTTMDILNDIDPEDEG</sequence>
<evidence type="ECO:0000313" key="1">
    <source>
        <dbReference type="EMBL" id="KKN01080.1"/>
    </source>
</evidence>
<accession>A0A0F9M0X8</accession>
<dbReference type="AlphaFoldDB" id="A0A0F9M0X8"/>